<dbReference type="Proteomes" id="UP001409291">
    <property type="component" value="Unassembled WGS sequence"/>
</dbReference>
<evidence type="ECO:0000259" key="2">
    <source>
        <dbReference type="Pfam" id="PF06439"/>
    </source>
</evidence>
<keyword evidence="4" id="KW-1185">Reference proteome</keyword>
<name>A0ABV0BU46_9SPHI</name>
<protein>
    <submittedName>
        <fullName evidence="3">DUF1080 domain-containing protein</fullName>
    </submittedName>
</protein>
<keyword evidence="1" id="KW-0732">Signal</keyword>
<reference evidence="3 4" key="1">
    <citation type="submission" date="2024-04" db="EMBL/GenBank/DDBJ databases">
        <title>WGS of bacteria from Torrens River.</title>
        <authorList>
            <person name="Wyrsch E.R."/>
            <person name="Drigo B."/>
        </authorList>
    </citation>
    <scope>NUCLEOTIDE SEQUENCE [LARGE SCALE GENOMIC DNA]</scope>
    <source>
        <strain evidence="3 4">TWI391</strain>
    </source>
</reference>
<evidence type="ECO:0000313" key="4">
    <source>
        <dbReference type="Proteomes" id="UP001409291"/>
    </source>
</evidence>
<comment type="caution">
    <text evidence="3">The sequence shown here is derived from an EMBL/GenBank/DDBJ whole genome shotgun (WGS) entry which is preliminary data.</text>
</comment>
<sequence length="478" mass="52195">MKLNYLKFGTTGLCWLFGTTLLLAQQLTDQSEIKLNDLTAFNAAGKSWTIAEKVISDPRNENELKATKGSGILVNITSNKMKGSDLLTNAVHGNIILELDYLMAKNSNSGIYLQGNYEVQLKDSWGVLQPMSSDNGGIYERWDDARPEGSKGFEGYAPRQNASKAPGLWQHLKIAFQAPKFDATGKKTANARVLAVELNGVLVQDNVELFGPTGGAADKEKPLGPLRLQGDHGSVAFRNIKISKLPEEQINVNNRGGGDADPIYIDAPSNTMIRSFVNYAPKFLAVHAISVGSPLKTHYSYDLDNGLLLQGWHGEFIDATPMWDGRGNGTSRARGAVTSFVKKATPALAQLATVQTTWPADSTGSGFKTKGYIIDNEDRPQFKYNIYGAEFTDLITVSNDGKGLNRSINIDKTVPNLYVLLANASSIEELAKGYYLVDGQSYYLELDKGAPKPIIRDANGGKELIILLDKQLNYSISF</sequence>
<evidence type="ECO:0000256" key="1">
    <source>
        <dbReference type="SAM" id="SignalP"/>
    </source>
</evidence>
<dbReference type="InterPro" id="IPR010496">
    <property type="entry name" value="AL/BT2_dom"/>
</dbReference>
<dbReference type="RefSeq" id="WP_346581475.1">
    <property type="nucleotide sequence ID" value="NZ_JBDJNQ010000006.1"/>
</dbReference>
<dbReference type="Pfam" id="PF06439">
    <property type="entry name" value="3keto-disac_hyd"/>
    <property type="match status" value="1"/>
</dbReference>
<proteinExistence type="predicted"/>
<feature type="signal peptide" evidence="1">
    <location>
        <begin position="1"/>
        <end position="24"/>
    </location>
</feature>
<gene>
    <name evidence="3" type="ORF">ABE541_13305</name>
</gene>
<organism evidence="3 4">
    <name type="scientific">Sphingobacterium kitahiroshimense</name>
    <dbReference type="NCBI Taxonomy" id="470446"/>
    <lineage>
        <taxon>Bacteria</taxon>
        <taxon>Pseudomonadati</taxon>
        <taxon>Bacteroidota</taxon>
        <taxon>Sphingobacteriia</taxon>
        <taxon>Sphingobacteriales</taxon>
        <taxon>Sphingobacteriaceae</taxon>
        <taxon>Sphingobacterium</taxon>
    </lineage>
</organism>
<feature type="domain" description="3-keto-alpha-glucoside-1,2-lyase/3-keto-2-hydroxy-glucal hydratase" evidence="2">
    <location>
        <begin position="54"/>
        <end position="242"/>
    </location>
</feature>
<evidence type="ECO:0000313" key="3">
    <source>
        <dbReference type="EMBL" id="MEN5378236.1"/>
    </source>
</evidence>
<accession>A0ABV0BU46</accession>
<feature type="chain" id="PRO_5045453105" evidence="1">
    <location>
        <begin position="25"/>
        <end position="478"/>
    </location>
</feature>
<dbReference type="EMBL" id="JBDJNQ010000006">
    <property type="protein sequence ID" value="MEN5378236.1"/>
    <property type="molecule type" value="Genomic_DNA"/>
</dbReference>
<dbReference type="Gene3D" id="2.60.120.560">
    <property type="entry name" value="Exo-inulinase, domain 1"/>
    <property type="match status" value="1"/>
</dbReference>